<comment type="caution">
    <text evidence="2">The sequence shown here is derived from an EMBL/GenBank/DDBJ whole genome shotgun (WGS) entry which is preliminary data.</text>
</comment>
<proteinExistence type="predicted"/>
<evidence type="ECO:0000313" key="2">
    <source>
        <dbReference type="EMBL" id="ONM46206.1"/>
    </source>
</evidence>
<accession>A0A1V2T9M5</accession>
<dbReference type="OrthoDB" id="3510772at2"/>
<dbReference type="AlphaFoldDB" id="A0A1V2T9M5"/>
<dbReference type="InterPro" id="IPR051604">
    <property type="entry name" value="Ergot_Alk_Oxidoreductase"/>
</dbReference>
<organism evidence="2 3">
    <name type="scientific">Nocardia donostiensis</name>
    <dbReference type="NCBI Taxonomy" id="1538463"/>
    <lineage>
        <taxon>Bacteria</taxon>
        <taxon>Bacillati</taxon>
        <taxon>Actinomycetota</taxon>
        <taxon>Actinomycetes</taxon>
        <taxon>Mycobacteriales</taxon>
        <taxon>Nocardiaceae</taxon>
        <taxon>Nocardia</taxon>
    </lineage>
</organism>
<dbReference type="Gene3D" id="3.90.25.10">
    <property type="entry name" value="UDP-galactose 4-epimerase, domain 1"/>
    <property type="match status" value="1"/>
</dbReference>
<dbReference type="EMBL" id="MUMY01000029">
    <property type="protein sequence ID" value="ONM46206.1"/>
    <property type="molecule type" value="Genomic_DNA"/>
</dbReference>
<dbReference type="Proteomes" id="UP000188836">
    <property type="component" value="Unassembled WGS sequence"/>
</dbReference>
<dbReference type="Pfam" id="PF13460">
    <property type="entry name" value="NAD_binding_10"/>
    <property type="match status" value="1"/>
</dbReference>
<dbReference type="InterPro" id="IPR016040">
    <property type="entry name" value="NAD(P)-bd_dom"/>
</dbReference>
<dbReference type="PANTHER" id="PTHR43162">
    <property type="match status" value="1"/>
</dbReference>
<gene>
    <name evidence="2" type="ORF">B0T46_24380</name>
</gene>
<reference evidence="2 3" key="1">
    <citation type="journal article" date="2016" name="Antonie Van Leeuwenhoek">
        <title>Nocardia donostiensis sp. nov., isolated from human respiratory specimens.</title>
        <authorList>
            <person name="Ercibengoa M."/>
            <person name="Bell M."/>
            <person name="Marimon J.M."/>
            <person name="Humrighouse B."/>
            <person name="Klenk H.P."/>
            <person name="Potter G."/>
            <person name="Perez-Trallero E."/>
        </authorList>
    </citation>
    <scope>NUCLEOTIDE SEQUENCE [LARGE SCALE GENOMIC DNA]</scope>
    <source>
        <strain evidence="2 3">X1655</strain>
    </source>
</reference>
<dbReference type="Gene3D" id="3.40.50.720">
    <property type="entry name" value="NAD(P)-binding Rossmann-like Domain"/>
    <property type="match status" value="1"/>
</dbReference>
<protein>
    <submittedName>
        <fullName evidence="2">Hydroxylase</fullName>
    </submittedName>
</protein>
<sequence>MKILVTGATGNIGRKVVDQLLARGADDVRALTNDPGKAALPAEVEVAHGYLRRLDTLPQAFVGVECLYLAPTPDTVGEVLEIAREAGARRVVDLSGEPESWWGSVCGAVEASGIAWTHLWPGDFMENTLVWKRQIQETGAVREPYPETASAPIAMDDIASVAAEALLDDSHVGKAHWLAGPQVLTRAELAHTIGAALGRDVPFLTVSPVEAVQVLQPTMGETAEWYVNTVLAGFVENPDVPTRSVEQITGRPAVTFAQWAAANVTAFDGSAAR</sequence>
<evidence type="ECO:0000259" key="1">
    <source>
        <dbReference type="Pfam" id="PF13460"/>
    </source>
</evidence>
<dbReference type="STRING" id="1538463.B0T36_12945"/>
<evidence type="ECO:0000313" key="3">
    <source>
        <dbReference type="Proteomes" id="UP000188836"/>
    </source>
</evidence>
<dbReference type="SUPFAM" id="SSF51735">
    <property type="entry name" value="NAD(P)-binding Rossmann-fold domains"/>
    <property type="match status" value="1"/>
</dbReference>
<dbReference type="InterPro" id="IPR036291">
    <property type="entry name" value="NAD(P)-bd_dom_sf"/>
</dbReference>
<feature type="domain" description="NAD(P)-binding" evidence="1">
    <location>
        <begin position="7"/>
        <end position="94"/>
    </location>
</feature>
<dbReference type="PANTHER" id="PTHR43162:SF1">
    <property type="entry name" value="PRESTALK A DIFFERENTIATION PROTEIN A"/>
    <property type="match status" value="1"/>
</dbReference>
<dbReference type="RefSeq" id="WP_077121471.1">
    <property type="nucleotide sequence ID" value="NZ_MUKP01000038.1"/>
</dbReference>
<keyword evidence="3" id="KW-1185">Reference proteome</keyword>
<name>A0A1V2T9M5_9NOCA</name>